<keyword evidence="2" id="KW-1185">Reference proteome</keyword>
<accession>A0A5C3LLE7</accession>
<protein>
    <submittedName>
        <fullName evidence="1">Uncharacterized protein</fullName>
    </submittedName>
</protein>
<evidence type="ECO:0000313" key="1">
    <source>
        <dbReference type="EMBL" id="TFK33545.1"/>
    </source>
</evidence>
<gene>
    <name evidence="1" type="ORF">BDQ12DRAFT_591651</name>
</gene>
<sequence length="164" mass="18470">PDYEFVNSAALETIEKYPHLFKIVTPIKVGHFEQLLTSHPNKTLVESVTRSLREGCWPWADTSDSSYPVTWDNSHRPLKSEVHAAFIRQQRDQEISLEHFLPGFGSELLPGMFSIPIGVVPKPHSAKLRLVVDHSAEPYSLNSMIPHECVSVPLDSLHNLGHTL</sequence>
<dbReference type="EMBL" id="ML213646">
    <property type="protein sequence ID" value="TFK33545.1"/>
    <property type="molecule type" value="Genomic_DNA"/>
</dbReference>
<proteinExistence type="predicted"/>
<dbReference type="Proteomes" id="UP000308652">
    <property type="component" value="Unassembled WGS sequence"/>
</dbReference>
<name>A0A5C3LLE7_9AGAR</name>
<dbReference type="OrthoDB" id="3254233at2759"/>
<feature type="non-terminal residue" evidence="1">
    <location>
        <position position="1"/>
    </location>
</feature>
<organism evidence="1 2">
    <name type="scientific">Crucibulum laeve</name>
    <dbReference type="NCBI Taxonomy" id="68775"/>
    <lineage>
        <taxon>Eukaryota</taxon>
        <taxon>Fungi</taxon>
        <taxon>Dikarya</taxon>
        <taxon>Basidiomycota</taxon>
        <taxon>Agaricomycotina</taxon>
        <taxon>Agaricomycetes</taxon>
        <taxon>Agaricomycetidae</taxon>
        <taxon>Agaricales</taxon>
        <taxon>Agaricineae</taxon>
        <taxon>Nidulariaceae</taxon>
        <taxon>Crucibulum</taxon>
    </lineage>
</organism>
<reference evidence="1 2" key="1">
    <citation type="journal article" date="2019" name="Nat. Ecol. Evol.">
        <title>Megaphylogeny resolves global patterns of mushroom evolution.</title>
        <authorList>
            <person name="Varga T."/>
            <person name="Krizsan K."/>
            <person name="Foldi C."/>
            <person name="Dima B."/>
            <person name="Sanchez-Garcia M."/>
            <person name="Sanchez-Ramirez S."/>
            <person name="Szollosi G.J."/>
            <person name="Szarkandi J.G."/>
            <person name="Papp V."/>
            <person name="Albert L."/>
            <person name="Andreopoulos W."/>
            <person name="Angelini C."/>
            <person name="Antonin V."/>
            <person name="Barry K.W."/>
            <person name="Bougher N.L."/>
            <person name="Buchanan P."/>
            <person name="Buyck B."/>
            <person name="Bense V."/>
            <person name="Catcheside P."/>
            <person name="Chovatia M."/>
            <person name="Cooper J."/>
            <person name="Damon W."/>
            <person name="Desjardin D."/>
            <person name="Finy P."/>
            <person name="Geml J."/>
            <person name="Haridas S."/>
            <person name="Hughes K."/>
            <person name="Justo A."/>
            <person name="Karasinski D."/>
            <person name="Kautmanova I."/>
            <person name="Kiss B."/>
            <person name="Kocsube S."/>
            <person name="Kotiranta H."/>
            <person name="LaButti K.M."/>
            <person name="Lechner B.E."/>
            <person name="Liimatainen K."/>
            <person name="Lipzen A."/>
            <person name="Lukacs Z."/>
            <person name="Mihaltcheva S."/>
            <person name="Morgado L.N."/>
            <person name="Niskanen T."/>
            <person name="Noordeloos M.E."/>
            <person name="Ohm R.A."/>
            <person name="Ortiz-Santana B."/>
            <person name="Ovrebo C."/>
            <person name="Racz N."/>
            <person name="Riley R."/>
            <person name="Savchenko A."/>
            <person name="Shiryaev A."/>
            <person name="Soop K."/>
            <person name="Spirin V."/>
            <person name="Szebenyi C."/>
            <person name="Tomsovsky M."/>
            <person name="Tulloss R.E."/>
            <person name="Uehling J."/>
            <person name="Grigoriev I.V."/>
            <person name="Vagvolgyi C."/>
            <person name="Papp T."/>
            <person name="Martin F.M."/>
            <person name="Miettinen O."/>
            <person name="Hibbett D.S."/>
            <person name="Nagy L.G."/>
        </authorList>
    </citation>
    <scope>NUCLEOTIDE SEQUENCE [LARGE SCALE GENOMIC DNA]</scope>
    <source>
        <strain evidence="1 2">CBS 166.37</strain>
    </source>
</reference>
<feature type="non-terminal residue" evidence="1">
    <location>
        <position position="164"/>
    </location>
</feature>
<dbReference type="AlphaFoldDB" id="A0A5C3LLE7"/>
<evidence type="ECO:0000313" key="2">
    <source>
        <dbReference type="Proteomes" id="UP000308652"/>
    </source>
</evidence>